<dbReference type="EMBL" id="QXFY01003347">
    <property type="protein sequence ID" value="KAE9286045.1"/>
    <property type="molecule type" value="Genomic_DNA"/>
</dbReference>
<feature type="region of interest" description="Disordered" evidence="1">
    <location>
        <begin position="274"/>
        <end position="305"/>
    </location>
</feature>
<accession>A0A6G0QH03</accession>
<feature type="compositionally biased region" description="Polar residues" evidence="1">
    <location>
        <begin position="245"/>
        <end position="254"/>
    </location>
</feature>
<feature type="compositionally biased region" description="Basic residues" evidence="1">
    <location>
        <begin position="47"/>
        <end position="62"/>
    </location>
</feature>
<feature type="region of interest" description="Disordered" evidence="1">
    <location>
        <begin position="1"/>
        <end position="73"/>
    </location>
</feature>
<reference evidence="2 3" key="1">
    <citation type="submission" date="2018-09" db="EMBL/GenBank/DDBJ databases">
        <title>Genomic investigation of the strawberry pathogen Phytophthora fragariae indicates pathogenicity is determined by transcriptional variation in three key races.</title>
        <authorList>
            <person name="Adams T.M."/>
            <person name="Armitage A.D."/>
            <person name="Sobczyk M.K."/>
            <person name="Bates H.J."/>
            <person name="Dunwell J.M."/>
            <person name="Nellist C.F."/>
            <person name="Harrison R.J."/>
        </authorList>
    </citation>
    <scope>NUCLEOTIDE SEQUENCE [LARGE SCALE GENOMIC DNA]</scope>
    <source>
        <strain evidence="2 3">NOV-77</strain>
    </source>
</reference>
<proteinExistence type="predicted"/>
<sequence length="622" mass="69252">MFAVPDVAPAGATQGRSSHCDPAESRPTQAETKQNTDKLQAASGRSMQKKTKRKSTKNKKKVQSPEPDCDDYASGLAKGSESVKKIHNPERSLHQVALAIMFKKDPIMKLLRPTLVGELTGPVLKPDVARMTDITQVAQATFRILKDAGYALGISEMERVYDWSRKTWKRMLIQLLNSLTILVGTVQAERWRPQWSQGSSREGSTGSSQYQSASSAVEGSDTDSDVGLSRLTTERERSDLHKNARTGTWSTNPAPSGIEDTFTGMMRSYAARHATANKPQMPVVPDEDQDESMRSASSRAESDPDRTALIRDPADFFDLGEELVGRPSVAAVATAGTAQPYLTRVRMSAFSELNEFSGRETSEEKFRSWFNGVRSAARRDGMDPAEICTLFGDLMTGPVRQWYLQLGREMRTSWEKLTEQFLAQYCGKGVSMASRYYHATKRSDETPLDYLYRLNVVGIRAGLHIMEGSVQQKREHVEHYVRTMSRQEPELATQLTMLMVSDVPMLESVLRKRQYGLDSQKKSLFGSNKYRQKSPVQNGPPRVVHAIQAGTPPPGSIQLDAEGIWDYGQDYDDEERARLYVTTQRNFELGACRDDPTENGPYPFPVMPSHGEGGIAGTGPDK</sequence>
<evidence type="ECO:0000313" key="2">
    <source>
        <dbReference type="EMBL" id="KAE9286045.1"/>
    </source>
</evidence>
<dbReference type="Proteomes" id="UP000486351">
    <property type="component" value="Unassembled WGS sequence"/>
</dbReference>
<feature type="region of interest" description="Disordered" evidence="1">
    <location>
        <begin position="591"/>
        <end position="622"/>
    </location>
</feature>
<feature type="compositionally biased region" description="Gly residues" evidence="1">
    <location>
        <begin position="611"/>
        <end position="622"/>
    </location>
</feature>
<name>A0A6G0QH03_9STRA</name>
<feature type="compositionally biased region" description="Low complexity" evidence="1">
    <location>
        <begin position="203"/>
        <end position="216"/>
    </location>
</feature>
<comment type="caution">
    <text evidence="2">The sequence shown here is derived from an EMBL/GenBank/DDBJ whole genome shotgun (WGS) entry which is preliminary data.</text>
</comment>
<evidence type="ECO:0000313" key="3">
    <source>
        <dbReference type="Proteomes" id="UP000486351"/>
    </source>
</evidence>
<protein>
    <recommendedName>
        <fullName evidence="4">Retrotransposon gag domain-containing protein</fullName>
    </recommendedName>
</protein>
<evidence type="ECO:0000256" key="1">
    <source>
        <dbReference type="SAM" id="MobiDB-lite"/>
    </source>
</evidence>
<feature type="region of interest" description="Disordered" evidence="1">
    <location>
        <begin position="192"/>
        <end position="259"/>
    </location>
</feature>
<evidence type="ECO:0008006" key="4">
    <source>
        <dbReference type="Google" id="ProtNLM"/>
    </source>
</evidence>
<dbReference type="AlphaFoldDB" id="A0A6G0QH03"/>
<organism evidence="2 3">
    <name type="scientific">Phytophthora fragariae</name>
    <dbReference type="NCBI Taxonomy" id="53985"/>
    <lineage>
        <taxon>Eukaryota</taxon>
        <taxon>Sar</taxon>
        <taxon>Stramenopiles</taxon>
        <taxon>Oomycota</taxon>
        <taxon>Peronosporomycetes</taxon>
        <taxon>Peronosporales</taxon>
        <taxon>Peronosporaceae</taxon>
        <taxon>Phytophthora</taxon>
    </lineage>
</organism>
<feature type="compositionally biased region" description="Basic and acidic residues" evidence="1">
    <location>
        <begin position="232"/>
        <end position="242"/>
    </location>
</feature>
<gene>
    <name evidence="2" type="ORF">PF008_g26763</name>
</gene>